<name>A0A6F9Y2X2_9LACO</name>
<reference evidence="2" key="1">
    <citation type="submission" date="2019-10" db="EMBL/GenBank/DDBJ databases">
        <title>Lactobacillus agilis SN811 Whole Genome Sequencing Project.</title>
        <authorList>
            <person name="Suzuki S."/>
            <person name="Endo A."/>
            <person name="Maeno S."/>
            <person name="Shiwa Y."/>
            <person name="Matsutani M."/>
            <person name="Kajikawa A."/>
        </authorList>
    </citation>
    <scope>NUCLEOTIDE SEQUENCE</scope>
    <source>
        <strain evidence="2">SN811</strain>
    </source>
</reference>
<dbReference type="AlphaFoldDB" id="A0A6F9Y2X2"/>
<feature type="transmembrane region" description="Helical" evidence="1">
    <location>
        <begin position="38"/>
        <end position="56"/>
    </location>
</feature>
<organism evidence="2">
    <name type="scientific">Ligilactobacillus agilis</name>
    <dbReference type="NCBI Taxonomy" id="1601"/>
    <lineage>
        <taxon>Bacteria</taxon>
        <taxon>Bacillati</taxon>
        <taxon>Bacillota</taxon>
        <taxon>Bacilli</taxon>
        <taxon>Lactobacillales</taxon>
        <taxon>Lactobacillaceae</taxon>
        <taxon>Ligilactobacillus</taxon>
    </lineage>
</organism>
<keyword evidence="1" id="KW-0812">Transmembrane</keyword>
<evidence type="ECO:0000256" key="1">
    <source>
        <dbReference type="SAM" id="Phobius"/>
    </source>
</evidence>
<comment type="caution">
    <text evidence="2">The sequence shown here is derived from an EMBL/GenBank/DDBJ whole genome shotgun (WGS) entry which is preliminary data.</text>
</comment>
<accession>A0A6F9Y2X2</accession>
<proteinExistence type="predicted"/>
<dbReference type="EMBL" id="BLAP01000020">
    <property type="protein sequence ID" value="GET11869.1"/>
    <property type="molecule type" value="Genomic_DNA"/>
</dbReference>
<keyword evidence="1" id="KW-0472">Membrane</keyword>
<sequence length="83" mass="10175">MLLVVSVFTQTIQRESLWRKRDFRIIEYEPFRMSGSYYYIVRLGICGFRVFFYYLLRKCLKIKFENNDGKEYNKNILLITRGL</sequence>
<keyword evidence="1" id="KW-1133">Transmembrane helix</keyword>
<protein>
    <submittedName>
        <fullName evidence="2">Uncharacterized protein</fullName>
    </submittedName>
</protein>
<evidence type="ECO:0000313" key="2">
    <source>
        <dbReference type="EMBL" id="GET11869.1"/>
    </source>
</evidence>
<gene>
    <name evidence="2" type="ORF">SN811_03690</name>
</gene>
<dbReference type="Proteomes" id="UP000494160">
    <property type="component" value="Unassembled WGS sequence"/>
</dbReference>